<dbReference type="STRING" id="1218173.BALCAV_0201380"/>
<evidence type="ECO:0000313" key="3">
    <source>
        <dbReference type="Proteomes" id="UP000002754"/>
    </source>
</evidence>
<gene>
    <name evidence="2" type="ORF">AJ85_11425</name>
    <name evidence="1" type="ORF">BALCAV_0201380</name>
</gene>
<dbReference type="EMBL" id="ALPT02000003">
    <property type="protein sequence ID" value="KGA98934.1"/>
    <property type="molecule type" value="Genomic_DNA"/>
</dbReference>
<dbReference type="EMBL" id="JALP01000162">
    <property type="protein sequence ID" value="THG90331.1"/>
    <property type="molecule type" value="Genomic_DNA"/>
</dbReference>
<name>A0A094WMF7_ALKAL</name>
<accession>A0A094WMF7</accession>
<evidence type="ECO:0000313" key="1">
    <source>
        <dbReference type="EMBL" id="KGA98934.1"/>
    </source>
</evidence>
<organism evidence="1 3">
    <name type="scientific">Alkalihalobacillus alcalophilus ATCC 27647 = CGMCC 1.3604</name>
    <dbReference type="NCBI Taxonomy" id="1218173"/>
    <lineage>
        <taxon>Bacteria</taxon>
        <taxon>Bacillati</taxon>
        <taxon>Bacillota</taxon>
        <taxon>Bacilli</taxon>
        <taxon>Bacillales</taxon>
        <taxon>Bacillaceae</taxon>
        <taxon>Alkalihalobacillus</taxon>
    </lineage>
</organism>
<comment type="caution">
    <text evidence="1">The sequence shown here is derived from an EMBL/GenBank/DDBJ whole genome shotgun (WGS) entry which is preliminary data.</text>
</comment>
<evidence type="ECO:0000313" key="4">
    <source>
        <dbReference type="Proteomes" id="UP000297014"/>
    </source>
</evidence>
<protein>
    <submittedName>
        <fullName evidence="1">Uncharacterized protein</fullName>
    </submittedName>
</protein>
<reference evidence="2 4" key="2">
    <citation type="submission" date="2014-01" db="EMBL/GenBank/DDBJ databases">
        <title>Draft genome sequencing of Bacillus alcalophilus CGMCC 1.3604.</title>
        <authorList>
            <person name="Yang J."/>
            <person name="Diao L."/>
            <person name="Yang S."/>
        </authorList>
    </citation>
    <scope>NUCLEOTIDE SEQUENCE [LARGE SCALE GENOMIC DNA]</scope>
    <source>
        <strain evidence="2 4">CGMCC 1.3604</strain>
    </source>
</reference>
<dbReference type="eggNOG" id="COG0840">
    <property type="taxonomic scope" value="Bacteria"/>
</dbReference>
<dbReference type="Proteomes" id="UP000297014">
    <property type="component" value="Unassembled WGS sequence"/>
</dbReference>
<dbReference type="Gene3D" id="1.10.287.950">
    <property type="entry name" value="Methyl-accepting chemotaxis protein"/>
    <property type="match status" value="1"/>
</dbReference>
<keyword evidence="3" id="KW-1185">Reference proteome</keyword>
<sequence>MQISTNTTEKFKAIMEGFQDIVPRMEEVALISGQISQNIEAVNSTSNQLLVIASENASVADEMAGATQEQLASMEEIKLQQ</sequence>
<reference evidence="1 3" key="1">
    <citation type="journal article" date="2014" name="Genome Announc.">
        <title>Draft Genome Sequence of Bacillus alcalophilus AV1934, a Classic Alkaliphile Isolated from Human Feces in 1934.</title>
        <authorList>
            <person name="Attie O."/>
            <person name="Jayaprakash A."/>
            <person name="Shah H."/>
            <person name="Paulsen I.T."/>
            <person name="Morino M."/>
            <person name="Takahashi Y."/>
            <person name="Narumi I."/>
            <person name="Sachidanandam R."/>
            <person name="Satoh K."/>
            <person name="Ito M."/>
            <person name="Krulwich T.A."/>
        </authorList>
    </citation>
    <scope>NUCLEOTIDE SEQUENCE [LARGE SCALE GENOMIC DNA]</scope>
    <source>
        <strain evidence="1 3">AV1934</strain>
    </source>
</reference>
<dbReference type="SUPFAM" id="SSF58104">
    <property type="entry name" value="Methyl-accepting chemotaxis protein (MCP) signaling domain"/>
    <property type="match status" value="1"/>
</dbReference>
<dbReference type="RefSeq" id="WP_003324292.1">
    <property type="nucleotide sequence ID" value="NZ_ALPT02000003.1"/>
</dbReference>
<dbReference type="AlphaFoldDB" id="A0A094WMF7"/>
<proteinExistence type="predicted"/>
<dbReference type="Proteomes" id="UP000002754">
    <property type="component" value="Unassembled WGS sequence"/>
</dbReference>
<evidence type="ECO:0000313" key="2">
    <source>
        <dbReference type="EMBL" id="THG90331.1"/>
    </source>
</evidence>